<dbReference type="RefSeq" id="WP_006746880.1">
    <property type="nucleotide sequence ID" value="NZ_CP007029.1"/>
</dbReference>
<dbReference type="FunFam" id="1.10.3730.10:FF:000001">
    <property type="entry name" value="Pyrroline-5-carboxylate reductase"/>
    <property type="match status" value="1"/>
</dbReference>
<proteinExistence type="inferred from homology"/>
<keyword evidence="3 4" id="KW-0560">Oxidoreductase</keyword>
<keyword evidence="11" id="KW-1185">Reference proteome</keyword>
<dbReference type="SUPFAM" id="SSF48179">
    <property type="entry name" value="6-phosphogluconate dehydrogenase C-terminal domain-like"/>
    <property type="match status" value="1"/>
</dbReference>
<dbReference type="InterPro" id="IPR028939">
    <property type="entry name" value="P5C_Rdtase_cat_N"/>
</dbReference>
<protein>
    <recommendedName>
        <fullName evidence="4 5">Pyrroline-5-carboxylate reductase</fullName>
        <shortName evidence="4">P5C reductase</shortName>
        <shortName evidence="4">P5CR</shortName>
        <ecNumber evidence="4 5">1.5.1.2</ecNumber>
    </recommendedName>
    <alternativeName>
        <fullName evidence="4">PCA reductase</fullName>
    </alternativeName>
</protein>
<evidence type="ECO:0000256" key="3">
    <source>
        <dbReference type="ARBA" id="ARBA00023002"/>
    </source>
</evidence>
<dbReference type="Proteomes" id="UP000005289">
    <property type="component" value="Chromosome"/>
</dbReference>
<dbReference type="Gene3D" id="1.10.3730.10">
    <property type="entry name" value="ProC C-terminal domain-like"/>
    <property type="match status" value="1"/>
</dbReference>
<evidence type="ECO:0000313" key="11">
    <source>
        <dbReference type="Proteomes" id="UP000005289"/>
    </source>
</evidence>
<dbReference type="Gene3D" id="3.40.50.720">
    <property type="entry name" value="NAD(P)-binding Rossmann-like Domain"/>
    <property type="match status" value="1"/>
</dbReference>
<dbReference type="InterPro" id="IPR053790">
    <property type="entry name" value="P5CR-like_CS"/>
</dbReference>
<dbReference type="PROSITE" id="PS00521">
    <property type="entry name" value="P5CR"/>
    <property type="match status" value="1"/>
</dbReference>
<dbReference type="PANTHER" id="PTHR11645:SF0">
    <property type="entry name" value="PYRROLINE-5-CARBOXYLATE REDUCTASE 3"/>
    <property type="match status" value="1"/>
</dbReference>
<organism evidence="10 11">
    <name type="scientific">Thioalkalivibrio paradoxus ARh 1</name>
    <dbReference type="NCBI Taxonomy" id="713585"/>
    <lineage>
        <taxon>Bacteria</taxon>
        <taxon>Pseudomonadati</taxon>
        <taxon>Pseudomonadota</taxon>
        <taxon>Gammaproteobacteria</taxon>
        <taxon>Chromatiales</taxon>
        <taxon>Ectothiorhodospiraceae</taxon>
        <taxon>Thioalkalivibrio</taxon>
    </lineage>
</organism>
<dbReference type="KEGG" id="tti:THITH_16050"/>
<dbReference type="InterPro" id="IPR000304">
    <property type="entry name" value="Pyrroline-COOH_reductase"/>
</dbReference>
<dbReference type="EC" id="1.5.1.2" evidence="4 5"/>
<dbReference type="UniPathway" id="UPA00098">
    <property type="reaction ID" value="UER00361"/>
</dbReference>
<keyword evidence="4" id="KW-0963">Cytoplasm</keyword>
<reference evidence="10 11" key="1">
    <citation type="submission" date="2013-12" db="EMBL/GenBank/DDBJ databases">
        <authorList>
            <consortium name="DOE Joint Genome Institute"/>
            <person name="Muyzer G."/>
            <person name="Huntemann M."/>
            <person name="Han J."/>
            <person name="Chen A."/>
            <person name="Kyrpides N."/>
            <person name="Mavromatis K."/>
            <person name="Markowitz V."/>
            <person name="Palaniappan K."/>
            <person name="Ivanova N."/>
            <person name="Schaumberg A."/>
            <person name="Pati A."/>
            <person name="Liolios K."/>
            <person name="Nordberg H.P."/>
            <person name="Cantor M.N."/>
            <person name="Hua S.X."/>
            <person name="Woyke T."/>
        </authorList>
    </citation>
    <scope>NUCLEOTIDE SEQUENCE [LARGE SCALE GENOMIC DNA]</scope>
    <source>
        <strain evidence="10 11">ARh 1</strain>
    </source>
</reference>
<dbReference type="Pfam" id="PF03807">
    <property type="entry name" value="F420_oxidored"/>
    <property type="match status" value="1"/>
</dbReference>
<evidence type="ECO:0000259" key="8">
    <source>
        <dbReference type="Pfam" id="PF03807"/>
    </source>
</evidence>
<comment type="catalytic activity">
    <reaction evidence="4">
        <text>L-proline + NAD(+) = (S)-1-pyrroline-5-carboxylate + NADH + 2 H(+)</text>
        <dbReference type="Rhea" id="RHEA:14105"/>
        <dbReference type="ChEBI" id="CHEBI:15378"/>
        <dbReference type="ChEBI" id="CHEBI:17388"/>
        <dbReference type="ChEBI" id="CHEBI:57540"/>
        <dbReference type="ChEBI" id="CHEBI:57945"/>
        <dbReference type="ChEBI" id="CHEBI:60039"/>
        <dbReference type="EC" id="1.5.1.2"/>
    </reaction>
</comment>
<dbReference type="InterPro" id="IPR029036">
    <property type="entry name" value="P5CR_dimer"/>
</dbReference>
<comment type="pathway">
    <text evidence="4 7">Amino-acid biosynthesis; L-proline biosynthesis; L-proline from L-glutamate 5-semialdehyde: step 1/1.</text>
</comment>
<dbReference type="NCBIfam" id="TIGR00112">
    <property type="entry name" value="proC"/>
    <property type="match status" value="1"/>
</dbReference>
<dbReference type="PIRSF" id="PIRSF000193">
    <property type="entry name" value="Pyrrol-5-carb_rd"/>
    <property type="match status" value="1"/>
</dbReference>
<gene>
    <name evidence="4" type="primary">proC</name>
    <name evidence="10" type="ORF">THITH_16050</name>
</gene>
<dbReference type="InterPro" id="IPR008927">
    <property type="entry name" value="6-PGluconate_DH-like_C_sf"/>
</dbReference>
<evidence type="ECO:0000256" key="6">
    <source>
        <dbReference type="PIRSR" id="PIRSR000193-1"/>
    </source>
</evidence>
<dbReference type="Pfam" id="PF14748">
    <property type="entry name" value="P5CR_dimer"/>
    <property type="match status" value="1"/>
</dbReference>
<comment type="subcellular location">
    <subcellularLocation>
        <location evidence="4">Cytoplasm</location>
    </subcellularLocation>
</comment>
<dbReference type="PANTHER" id="PTHR11645">
    <property type="entry name" value="PYRROLINE-5-CARBOXYLATE REDUCTASE"/>
    <property type="match status" value="1"/>
</dbReference>
<comment type="catalytic activity">
    <reaction evidence="4 7">
        <text>L-proline + NADP(+) = (S)-1-pyrroline-5-carboxylate + NADPH + 2 H(+)</text>
        <dbReference type="Rhea" id="RHEA:14109"/>
        <dbReference type="ChEBI" id="CHEBI:15378"/>
        <dbReference type="ChEBI" id="CHEBI:17388"/>
        <dbReference type="ChEBI" id="CHEBI:57783"/>
        <dbReference type="ChEBI" id="CHEBI:58349"/>
        <dbReference type="ChEBI" id="CHEBI:60039"/>
        <dbReference type="EC" id="1.5.1.2"/>
    </reaction>
</comment>
<dbReference type="HOGENOM" id="CLU_042344_0_1_6"/>
<dbReference type="GO" id="GO:0004735">
    <property type="term" value="F:pyrroline-5-carboxylate reductase activity"/>
    <property type="evidence" value="ECO:0007669"/>
    <property type="project" value="UniProtKB-UniRule"/>
</dbReference>
<dbReference type="InterPro" id="IPR036291">
    <property type="entry name" value="NAD(P)-bd_dom_sf"/>
</dbReference>
<evidence type="ECO:0000256" key="4">
    <source>
        <dbReference type="HAMAP-Rule" id="MF_01925"/>
    </source>
</evidence>
<evidence type="ECO:0000256" key="5">
    <source>
        <dbReference type="NCBIfam" id="TIGR00112"/>
    </source>
</evidence>
<evidence type="ECO:0000313" key="10">
    <source>
        <dbReference type="EMBL" id="AHE99550.1"/>
    </source>
</evidence>
<feature type="domain" description="Pyrroline-5-carboxylate reductase dimerisation" evidence="9">
    <location>
        <begin position="166"/>
        <end position="270"/>
    </location>
</feature>
<dbReference type="EMBL" id="CP007029">
    <property type="protein sequence ID" value="AHE99550.1"/>
    <property type="molecule type" value="Genomic_DNA"/>
</dbReference>
<name>W0DRR2_9GAMM</name>
<evidence type="ECO:0000256" key="2">
    <source>
        <dbReference type="ARBA" id="ARBA00022857"/>
    </source>
</evidence>
<dbReference type="OrthoDB" id="9805754at2"/>
<dbReference type="GO" id="GO:0055129">
    <property type="term" value="P:L-proline biosynthetic process"/>
    <property type="evidence" value="ECO:0007669"/>
    <property type="project" value="UniProtKB-UniRule"/>
</dbReference>
<evidence type="ECO:0000259" key="9">
    <source>
        <dbReference type="Pfam" id="PF14748"/>
    </source>
</evidence>
<dbReference type="STRING" id="713585.THITH_16050"/>
<keyword evidence="4 7" id="KW-0641">Proline biosynthesis</keyword>
<dbReference type="SUPFAM" id="SSF51735">
    <property type="entry name" value="NAD(P)-binding Rossmann-fold domains"/>
    <property type="match status" value="1"/>
</dbReference>
<feature type="domain" description="Pyrroline-5-carboxylate reductase catalytic N-terminal" evidence="8">
    <location>
        <begin position="9"/>
        <end position="102"/>
    </location>
</feature>
<dbReference type="AlphaFoldDB" id="W0DRR2"/>
<dbReference type="GO" id="GO:0005737">
    <property type="term" value="C:cytoplasm"/>
    <property type="evidence" value="ECO:0007669"/>
    <property type="project" value="UniProtKB-SubCell"/>
</dbReference>
<accession>W0DRR2</accession>
<feature type="binding site" evidence="6">
    <location>
        <begin position="72"/>
        <end position="75"/>
    </location>
    <ligand>
        <name>NADP(+)</name>
        <dbReference type="ChEBI" id="CHEBI:58349"/>
    </ligand>
</feature>
<keyword evidence="4 7" id="KW-0028">Amino-acid biosynthesis</keyword>
<dbReference type="HAMAP" id="MF_01925">
    <property type="entry name" value="P5C_reductase"/>
    <property type="match status" value="1"/>
</dbReference>
<evidence type="ECO:0000256" key="1">
    <source>
        <dbReference type="ARBA" id="ARBA00005525"/>
    </source>
</evidence>
<evidence type="ECO:0000256" key="7">
    <source>
        <dbReference type="RuleBase" id="RU003903"/>
    </source>
</evidence>
<comment type="function">
    <text evidence="4">Catalyzes the reduction of 1-pyrroline-5-carboxylate (PCA) to L-proline.</text>
</comment>
<keyword evidence="2 4" id="KW-0521">NADP</keyword>
<sequence>MSTNTLETGFVGAGNMGQALIAGLIRAGVDAGEIGIAEPDSTRARDLLQRFPGLVLLSAGELAGSARTLVLAVKPQVLPHVAADLAPAVRQSEPLVVSIAAGISTTRLGHWLGPETRIIRAMPNTPALVGAGIAGLYANPRATELDRQDAERLLGSVGETVWVEHEDLMHAVTATSGSGPAYVFLLIEAMEAAATRLGLDPLTAHRLTLATVSGAARLAAESPESAAQLRARVTSPGGTTERALGTFQDGDFAGLVDRALQSAAVRSRELGE</sequence>
<comment type="similarity">
    <text evidence="1 4 7">Belongs to the pyrroline-5-carboxylate reductase family.</text>
</comment>